<organism evidence="2 3">
    <name type="scientific">Mucilaginibacter terrenus</name>
    <dbReference type="NCBI Taxonomy" id="2482727"/>
    <lineage>
        <taxon>Bacteria</taxon>
        <taxon>Pseudomonadati</taxon>
        <taxon>Bacteroidota</taxon>
        <taxon>Sphingobacteriia</taxon>
        <taxon>Sphingobacteriales</taxon>
        <taxon>Sphingobacteriaceae</taxon>
        <taxon>Mucilaginibacter</taxon>
    </lineage>
</organism>
<protein>
    <submittedName>
        <fullName evidence="2">NAD-dependent epimerase/dehydratase family protein</fullName>
    </submittedName>
</protein>
<dbReference type="PANTHER" id="PTHR43355:SF2">
    <property type="entry name" value="FLAVIN REDUCTASE (NADPH)"/>
    <property type="match status" value="1"/>
</dbReference>
<evidence type="ECO:0000259" key="1">
    <source>
        <dbReference type="Pfam" id="PF13460"/>
    </source>
</evidence>
<dbReference type="GO" id="GO:0004074">
    <property type="term" value="F:biliverdin reductase [NAD(P)H] activity"/>
    <property type="evidence" value="ECO:0007669"/>
    <property type="project" value="TreeGrafter"/>
</dbReference>
<dbReference type="Pfam" id="PF13460">
    <property type="entry name" value="NAD_binding_10"/>
    <property type="match status" value="1"/>
</dbReference>
<dbReference type="Proteomes" id="UP000260823">
    <property type="component" value="Unassembled WGS sequence"/>
</dbReference>
<dbReference type="OrthoDB" id="9790734at2"/>
<comment type="caution">
    <text evidence="2">The sequence shown here is derived from an EMBL/GenBank/DDBJ whole genome shotgun (WGS) entry which is preliminary data.</text>
</comment>
<dbReference type="InterPro" id="IPR036291">
    <property type="entry name" value="NAD(P)-bd_dom_sf"/>
</dbReference>
<dbReference type="AlphaFoldDB" id="A0A3E2NYN4"/>
<dbReference type="SUPFAM" id="SSF51735">
    <property type="entry name" value="NAD(P)-binding Rossmann-fold domains"/>
    <property type="match status" value="1"/>
</dbReference>
<dbReference type="GO" id="GO:0042602">
    <property type="term" value="F:riboflavin reductase (NADPH) activity"/>
    <property type="evidence" value="ECO:0007669"/>
    <property type="project" value="TreeGrafter"/>
</dbReference>
<proteinExistence type="predicted"/>
<feature type="domain" description="NAD(P)-binding" evidence="1">
    <location>
        <begin position="10"/>
        <end position="196"/>
    </location>
</feature>
<dbReference type="Gene3D" id="3.40.50.720">
    <property type="entry name" value="NAD(P)-binding Rossmann-like Domain"/>
    <property type="match status" value="1"/>
</dbReference>
<dbReference type="InterPro" id="IPR051606">
    <property type="entry name" value="Polyketide_Oxido-like"/>
</dbReference>
<dbReference type="InterPro" id="IPR016040">
    <property type="entry name" value="NAD(P)-bd_dom"/>
</dbReference>
<reference evidence="2 3" key="1">
    <citation type="submission" date="2018-08" db="EMBL/GenBank/DDBJ databases">
        <title>Mucilaginibacter terrae sp. nov., isolated from manganese diggings.</title>
        <authorList>
            <person name="Huang Y."/>
            <person name="Zhou Z."/>
        </authorList>
    </citation>
    <scope>NUCLEOTIDE SEQUENCE [LARGE SCALE GENOMIC DNA]</scope>
    <source>
        <strain evidence="2 3">ZH6</strain>
    </source>
</reference>
<evidence type="ECO:0000313" key="2">
    <source>
        <dbReference type="EMBL" id="RFZ86021.1"/>
    </source>
</evidence>
<accession>A0A3E2NYN4</accession>
<sequence>MQNTPIAIIGGTGKAGKYIVKQLLQHQYQIKFLHRDPSSVPINNPLIEFVTGDARNPKAIAELLSGCGVVISAVGQPAGEPPIFSQTTQIILDAMQELGVSRYISLTGLNVDTPFDTKSAKTKFGTDWMYQNYPKTTADKQVEYDVLSARNVDWTLIRLPMIQQTDELPEVITSLEDCPGDFISASSLGKWIVDQLGSSSFSKKAPFLANTGS</sequence>
<evidence type="ECO:0000313" key="3">
    <source>
        <dbReference type="Proteomes" id="UP000260823"/>
    </source>
</evidence>
<name>A0A3E2NYN4_9SPHI</name>
<keyword evidence="3" id="KW-1185">Reference proteome</keyword>
<dbReference type="EMBL" id="QWDE01000001">
    <property type="protein sequence ID" value="RFZ86021.1"/>
    <property type="molecule type" value="Genomic_DNA"/>
</dbReference>
<gene>
    <name evidence="2" type="ORF">DYU05_01770</name>
</gene>
<dbReference type="PANTHER" id="PTHR43355">
    <property type="entry name" value="FLAVIN REDUCTASE (NADPH)"/>
    <property type="match status" value="1"/>
</dbReference>